<keyword evidence="4" id="KW-1185">Reference proteome</keyword>
<sequence>MALACSSRMCFSPAMQPLVRRSIRRYASSSRSRSSLGSSATGHPRSSAKPPPPPPRRNPNARPSSPPISGRTGRHKASDHNPSATAVPPESAPLSSPAAPRSPEPAKKDDPTSRSLWQSYKGLRPDAKLIFAGTLVVGAGLIYWIDGIYPEDETAELSTILDRPPETSQTRPA</sequence>
<feature type="region of interest" description="Disordered" evidence="1">
    <location>
        <begin position="14"/>
        <end position="114"/>
    </location>
</feature>
<reference evidence="3 4" key="1">
    <citation type="submission" date="2017-03" db="EMBL/GenBank/DDBJ databases">
        <title>Widespread Adenine N6-methylation of Active Genes in Fungi.</title>
        <authorList>
            <consortium name="DOE Joint Genome Institute"/>
            <person name="Mondo S.J."/>
            <person name="Dannebaum R.O."/>
            <person name="Kuo R.C."/>
            <person name="Louie K.B."/>
            <person name="Bewick A.J."/>
            <person name="Labutti K."/>
            <person name="Haridas S."/>
            <person name="Kuo A."/>
            <person name="Salamov A."/>
            <person name="Ahrendt S.R."/>
            <person name="Lau R."/>
            <person name="Bowen B.P."/>
            <person name="Lipzen A."/>
            <person name="Sullivan W."/>
            <person name="Andreopoulos W.B."/>
            <person name="Clum A."/>
            <person name="Lindquist E."/>
            <person name="Daum C."/>
            <person name="Northen T.R."/>
            <person name="Ramamoorthy G."/>
            <person name="Schmitz R.J."/>
            <person name="Gryganskyi A."/>
            <person name="Culley D."/>
            <person name="Magnuson J."/>
            <person name="James T.Y."/>
            <person name="O'Malley M.A."/>
            <person name="Stajich J.E."/>
            <person name="Spatafora J.W."/>
            <person name="Visel A."/>
            <person name="Grigoriev I.V."/>
        </authorList>
    </citation>
    <scope>NUCLEOTIDE SEQUENCE [LARGE SCALE GENOMIC DNA]</scope>
    <source>
        <strain evidence="3 4">NRRL Y-17943</strain>
    </source>
</reference>
<protein>
    <submittedName>
        <fullName evidence="3">Uncharacterized protein</fullName>
    </submittedName>
</protein>
<dbReference type="GeneID" id="33560086"/>
<feature type="transmembrane region" description="Helical" evidence="2">
    <location>
        <begin position="127"/>
        <end position="145"/>
    </location>
</feature>
<organism evidence="3 4">
    <name type="scientific">Kockovaella imperatae</name>
    <dbReference type="NCBI Taxonomy" id="4999"/>
    <lineage>
        <taxon>Eukaryota</taxon>
        <taxon>Fungi</taxon>
        <taxon>Dikarya</taxon>
        <taxon>Basidiomycota</taxon>
        <taxon>Agaricomycotina</taxon>
        <taxon>Tremellomycetes</taxon>
        <taxon>Tremellales</taxon>
        <taxon>Cuniculitremaceae</taxon>
        <taxon>Kockovaella</taxon>
    </lineage>
</organism>
<dbReference type="Proteomes" id="UP000193218">
    <property type="component" value="Unassembled WGS sequence"/>
</dbReference>
<keyword evidence="2" id="KW-1133">Transmembrane helix</keyword>
<evidence type="ECO:0000256" key="1">
    <source>
        <dbReference type="SAM" id="MobiDB-lite"/>
    </source>
</evidence>
<name>A0A1Y1UGM4_9TREE</name>
<dbReference type="AlphaFoldDB" id="A0A1Y1UGM4"/>
<evidence type="ECO:0000256" key="2">
    <source>
        <dbReference type="SAM" id="Phobius"/>
    </source>
</evidence>
<dbReference type="EMBL" id="NBSH01000007">
    <property type="protein sequence ID" value="ORX36654.1"/>
    <property type="molecule type" value="Genomic_DNA"/>
</dbReference>
<evidence type="ECO:0000313" key="3">
    <source>
        <dbReference type="EMBL" id="ORX36654.1"/>
    </source>
</evidence>
<gene>
    <name evidence="3" type="ORF">BD324DRAFT_651140</name>
</gene>
<accession>A0A1Y1UGM4</accession>
<dbReference type="RefSeq" id="XP_021870723.1">
    <property type="nucleotide sequence ID" value="XM_022018277.1"/>
</dbReference>
<comment type="caution">
    <text evidence="3">The sequence shown here is derived from an EMBL/GenBank/DDBJ whole genome shotgun (WGS) entry which is preliminary data.</text>
</comment>
<proteinExistence type="predicted"/>
<keyword evidence="2" id="KW-0472">Membrane</keyword>
<feature type="compositionally biased region" description="Low complexity" evidence="1">
    <location>
        <begin position="25"/>
        <end position="48"/>
    </location>
</feature>
<keyword evidence="2" id="KW-0812">Transmembrane</keyword>
<feature type="compositionally biased region" description="Low complexity" evidence="1">
    <location>
        <begin position="88"/>
        <end position="101"/>
    </location>
</feature>
<dbReference type="InParanoid" id="A0A1Y1UGM4"/>
<evidence type="ECO:0000313" key="4">
    <source>
        <dbReference type="Proteomes" id="UP000193218"/>
    </source>
</evidence>